<evidence type="ECO:0000256" key="4">
    <source>
        <dbReference type="ARBA" id="ARBA00022692"/>
    </source>
</evidence>
<dbReference type="OrthoDB" id="445589at2"/>
<keyword evidence="6" id="KW-0406">Ion transport</keyword>
<evidence type="ECO:0008006" key="12">
    <source>
        <dbReference type="Google" id="ProtNLM"/>
    </source>
</evidence>
<protein>
    <recommendedName>
        <fullName evidence="12">Bestrophin, RFP-TM, chloride channel</fullName>
    </recommendedName>
</protein>
<evidence type="ECO:0000256" key="5">
    <source>
        <dbReference type="ARBA" id="ARBA00022989"/>
    </source>
</evidence>
<feature type="transmembrane region" description="Helical" evidence="9">
    <location>
        <begin position="21"/>
        <end position="38"/>
    </location>
</feature>
<reference evidence="10 11" key="1">
    <citation type="submission" date="2012-08" db="EMBL/GenBank/DDBJ databases">
        <title>Whole genome shotgun sequence of Gordonia rhizosphera NBRC 16068.</title>
        <authorList>
            <person name="Takarada H."/>
            <person name="Isaki S."/>
            <person name="Hosoyama A."/>
            <person name="Tsuchikane K."/>
            <person name="Katsumata H."/>
            <person name="Baba S."/>
            <person name="Ohji S."/>
            <person name="Yamazaki S."/>
            <person name="Fujita N."/>
        </authorList>
    </citation>
    <scope>NUCLEOTIDE SEQUENCE [LARGE SCALE GENOMIC DNA]</scope>
    <source>
        <strain evidence="10 11">NBRC 16068</strain>
    </source>
</reference>
<evidence type="ECO:0000256" key="9">
    <source>
        <dbReference type="SAM" id="Phobius"/>
    </source>
</evidence>
<keyword evidence="7 9" id="KW-0472">Membrane</keyword>
<comment type="similarity">
    <text evidence="8">Belongs to the anion channel-forming bestrophin (TC 1.A.46) family.</text>
</comment>
<dbReference type="RefSeq" id="WP_006330327.1">
    <property type="nucleotide sequence ID" value="NZ_BAHC01000036.1"/>
</dbReference>
<dbReference type="Pfam" id="PF25539">
    <property type="entry name" value="Bestrophin_2"/>
    <property type="match status" value="1"/>
</dbReference>
<dbReference type="InterPro" id="IPR044669">
    <property type="entry name" value="YneE/VCCN1/2-like"/>
</dbReference>
<dbReference type="PANTHER" id="PTHR33281">
    <property type="entry name" value="UPF0187 PROTEIN YNEE"/>
    <property type="match status" value="1"/>
</dbReference>
<evidence type="ECO:0000256" key="3">
    <source>
        <dbReference type="ARBA" id="ARBA00022475"/>
    </source>
</evidence>
<keyword evidence="2" id="KW-0813">Transport</keyword>
<comment type="subcellular location">
    <subcellularLocation>
        <location evidence="1">Cell membrane</location>
        <topology evidence="1">Multi-pass membrane protein</topology>
    </subcellularLocation>
</comment>
<accession>K6WQ73</accession>
<dbReference type="GO" id="GO:0005254">
    <property type="term" value="F:chloride channel activity"/>
    <property type="evidence" value="ECO:0007669"/>
    <property type="project" value="InterPro"/>
</dbReference>
<evidence type="ECO:0000256" key="1">
    <source>
        <dbReference type="ARBA" id="ARBA00004651"/>
    </source>
</evidence>
<dbReference type="GO" id="GO:0005886">
    <property type="term" value="C:plasma membrane"/>
    <property type="evidence" value="ECO:0007669"/>
    <property type="project" value="UniProtKB-SubCell"/>
</dbReference>
<evidence type="ECO:0000256" key="6">
    <source>
        <dbReference type="ARBA" id="ARBA00023065"/>
    </source>
</evidence>
<gene>
    <name evidence="10" type="ORF">GORHZ_036_00130</name>
</gene>
<sequence>MIRSVGPTGPVKVLGLVGWQLRYDLLAVVVIAAILLPLPDTVDPEDYDAILATAGIVTSIFVGFRNMNAYQRWWEARTLWGAVINDCRAMHNGLSAVDTGSADIAPVLDRMRHRQVRHAWQLAAELRGIAPLPGVVDLTEDPPGATATDLLNRQAQDVQWLSAGDYIDGPARVMLMSVNTGLVASQGGLERIRNQPIPTHYDMFVRGLAWVFALVAFNLLHVADHFVGSIFLGLVFMALFVSAERLGFFLERPMNNSVFDLPMYRFCGTITGNLLGSGQPLAAPRQSDKATVWW</sequence>
<dbReference type="EMBL" id="BAHC01000036">
    <property type="protein sequence ID" value="GAB88689.1"/>
    <property type="molecule type" value="Genomic_DNA"/>
</dbReference>
<keyword evidence="4 9" id="KW-0812">Transmembrane</keyword>
<feature type="transmembrane region" description="Helical" evidence="9">
    <location>
        <begin position="203"/>
        <end position="220"/>
    </location>
</feature>
<evidence type="ECO:0000256" key="2">
    <source>
        <dbReference type="ARBA" id="ARBA00022448"/>
    </source>
</evidence>
<keyword evidence="5 9" id="KW-1133">Transmembrane helix</keyword>
<feature type="transmembrane region" description="Helical" evidence="9">
    <location>
        <begin position="226"/>
        <end position="243"/>
    </location>
</feature>
<comment type="caution">
    <text evidence="10">The sequence shown here is derived from an EMBL/GenBank/DDBJ whole genome shotgun (WGS) entry which is preliminary data.</text>
</comment>
<dbReference type="Proteomes" id="UP000008363">
    <property type="component" value="Unassembled WGS sequence"/>
</dbReference>
<proteinExistence type="inferred from homology"/>
<evidence type="ECO:0000256" key="8">
    <source>
        <dbReference type="ARBA" id="ARBA00034708"/>
    </source>
</evidence>
<dbReference type="AlphaFoldDB" id="K6WQ73"/>
<organism evidence="10 11">
    <name type="scientific">Gordonia rhizosphera NBRC 16068</name>
    <dbReference type="NCBI Taxonomy" id="1108045"/>
    <lineage>
        <taxon>Bacteria</taxon>
        <taxon>Bacillati</taxon>
        <taxon>Actinomycetota</taxon>
        <taxon>Actinomycetes</taxon>
        <taxon>Mycobacteriales</taxon>
        <taxon>Gordoniaceae</taxon>
        <taxon>Gordonia</taxon>
    </lineage>
</organism>
<dbReference type="eggNOG" id="COG3781">
    <property type="taxonomic scope" value="Bacteria"/>
</dbReference>
<feature type="transmembrane region" description="Helical" evidence="9">
    <location>
        <begin position="50"/>
        <end position="67"/>
    </location>
</feature>
<name>K6WQ73_9ACTN</name>
<evidence type="ECO:0000313" key="11">
    <source>
        <dbReference type="Proteomes" id="UP000008363"/>
    </source>
</evidence>
<dbReference type="PANTHER" id="PTHR33281:SF19">
    <property type="entry name" value="VOLTAGE-DEPENDENT ANION CHANNEL-FORMING PROTEIN YNEE"/>
    <property type="match status" value="1"/>
</dbReference>
<evidence type="ECO:0000313" key="10">
    <source>
        <dbReference type="EMBL" id="GAB88689.1"/>
    </source>
</evidence>
<evidence type="ECO:0000256" key="7">
    <source>
        <dbReference type="ARBA" id="ARBA00023136"/>
    </source>
</evidence>
<keyword evidence="11" id="KW-1185">Reference proteome</keyword>
<keyword evidence="3" id="KW-1003">Cell membrane</keyword>